<dbReference type="PANTHER" id="PTHR35895:SF3">
    <property type="entry name" value="PRE-RRNA PROCESSING PROTEIN"/>
    <property type="match status" value="1"/>
</dbReference>
<evidence type="ECO:0000259" key="5">
    <source>
        <dbReference type="Pfam" id="PF26153"/>
    </source>
</evidence>
<dbReference type="Pfam" id="PF26150">
    <property type="entry name" value="LEA-2_4"/>
    <property type="match status" value="1"/>
</dbReference>
<evidence type="ECO:0000313" key="7">
    <source>
        <dbReference type="Proteomes" id="UP000184356"/>
    </source>
</evidence>
<sequence length="856" mass="92507">MADEASRPLLGEGSHHQSQTSSIGQRRQSFELSSESTPLLHRRDETNVSTYGGTEPPRALSPASETLSPDDNPKKLRRKFGWTVVCGLLAIGAIVVILVLAFIAPEVVKQYTKRAVVFNPTNLSVESATNDGVRARLQGDVFLDAKRVESGSVRNFGRFVTWIGREVETSRSKVDVYLPEYENTLVGTASLPAIKLNIRNGHVNHLDFEADLVAGNVEGLRSIAVDWLDGKLERLLLQGSASLHLKSGLLSLGEQTLTDSIIFEGDDFPSVREVNITEFNVHDVDSPDDEGAMAVNASVLALIDSPFSLRIPPLGFKVLIANCSPRDAYIPTADVVTKEIAVTTGHSAVIDVSGIIRGLPDELTTNCPGEKRSPLDSLLTSYIHGSQTIIYVRGADVPSLGTPKWMTEILQTVTVPLPFTGHNLDNLVQNFSMSNVHFSLPNPMAEPDTPESLPTVSALVKVLIAIPKGLDFELDVPRVRAKADVYYHKNKLGVLDLKEWQPANSTLISDVDNSTVLQVKFAMDNAPLEVTDDDVLADVLSSLIFEGRPVELSVSASVDAELATVLGQVAVRGIPADGKFAVKPLYGGLLPGDWRPQVENIELGTTTESSLLVNTMVNFTNPTQYSASVPFVDLLLVYNSTEVAHLTARDVSIVPGTNTGVDVDLQWSPLDLGGPSAVLAGQDLLSQFVSGFNTSVMMTTHEGTIPALPKLGQALSKLGFEVQIPKLAPGHNDDPQGFIQDATLHLLSSTAEFALYSPLNHTALEVTSIEAQAFYEHDKEVGKINYNQPFPIPPGLSHSPRLPVELDMEGIGYDAVKRAVGGSLDLDTIAKVGVRIGNYRETIHYRGKGIKAKVTL</sequence>
<dbReference type="Proteomes" id="UP000184356">
    <property type="component" value="Unassembled WGS sequence"/>
</dbReference>
<dbReference type="Pfam" id="PF22786">
    <property type="entry name" value="Tag1_C"/>
    <property type="match status" value="1"/>
</dbReference>
<feature type="domain" description="Tag1-like fourth Ig-like" evidence="4">
    <location>
        <begin position="595"/>
        <end position="711"/>
    </location>
</feature>
<feature type="compositionally biased region" description="Polar residues" evidence="1">
    <location>
        <begin position="16"/>
        <end position="37"/>
    </location>
</feature>
<proteinExistence type="predicted"/>
<evidence type="ECO:0000256" key="1">
    <source>
        <dbReference type="SAM" id="MobiDB-lite"/>
    </source>
</evidence>
<evidence type="ECO:0000259" key="4">
    <source>
        <dbReference type="Pfam" id="PF26150"/>
    </source>
</evidence>
<dbReference type="InterPro" id="IPR059065">
    <property type="entry name" value="Ig_Tag1-like_4th"/>
</dbReference>
<keyword evidence="2" id="KW-0472">Membrane</keyword>
<dbReference type="InterPro" id="IPR046368">
    <property type="entry name" value="Tag1"/>
</dbReference>
<feature type="region of interest" description="Disordered" evidence="1">
    <location>
        <begin position="1"/>
        <end position="72"/>
    </location>
</feature>
<gene>
    <name evidence="6" type="ORF">ASPSYDRAFT_163014</name>
</gene>
<dbReference type="AlphaFoldDB" id="A0A1L9T1E9"/>
<dbReference type="Pfam" id="PF26153">
    <property type="entry name" value="LEA-2L_5"/>
    <property type="match status" value="1"/>
</dbReference>
<dbReference type="GeneID" id="63759201"/>
<protein>
    <recommendedName>
        <fullName evidence="8">Pre-rRNA processing protein</fullName>
    </recommendedName>
</protein>
<dbReference type="Pfam" id="PF26174">
    <property type="entry name" value="LEA-2_1"/>
    <property type="match status" value="1"/>
</dbReference>
<dbReference type="OrthoDB" id="5596576at2759"/>
<evidence type="ECO:0000313" key="6">
    <source>
        <dbReference type="EMBL" id="OJJ53171.1"/>
    </source>
</evidence>
<dbReference type="VEuPathDB" id="FungiDB:ASPSYDRAFT_163014"/>
<dbReference type="InterPro" id="IPR059066">
    <property type="entry name" value="Ig_Tag1-like_5th"/>
</dbReference>
<name>A0A1L9T1E9_9EURO</name>
<accession>A0A1L9T1E9</accession>
<dbReference type="PANTHER" id="PTHR35895">
    <property type="entry name" value="CHROMOSOME 16, WHOLE GENOME SHOTGUN SEQUENCE"/>
    <property type="match status" value="1"/>
</dbReference>
<dbReference type="InterPro" id="IPR055011">
    <property type="entry name" value="Tag1_C"/>
</dbReference>
<dbReference type="EMBL" id="KV878598">
    <property type="protein sequence ID" value="OJJ53171.1"/>
    <property type="molecule type" value="Genomic_DNA"/>
</dbReference>
<keyword evidence="7" id="KW-1185">Reference proteome</keyword>
<organism evidence="6 7">
    <name type="scientific">Aspergillus sydowii CBS 593.65</name>
    <dbReference type="NCBI Taxonomy" id="1036612"/>
    <lineage>
        <taxon>Eukaryota</taxon>
        <taxon>Fungi</taxon>
        <taxon>Dikarya</taxon>
        <taxon>Ascomycota</taxon>
        <taxon>Pezizomycotina</taxon>
        <taxon>Eurotiomycetes</taxon>
        <taxon>Eurotiomycetidae</taxon>
        <taxon>Eurotiales</taxon>
        <taxon>Aspergillaceae</taxon>
        <taxon>Aspergillus</taxon>
        <taxon>Aspergillus subgen. Nidulantes</taxon>
    </lineage>
</organism>
<feature type="transmembrane region" description="Helical" evidence="2">
    <location>
        <begin position="80"/>
        <end position="104"/>
    </location>
</feature>
<dbReference type="RefSeq" id="XP_040696977.1">
    <property type="nucleotide sequence ID" value="XM_040843128.1"/>
</dbReference>
<evidence type="ECO:0000259" key="3">
    <source>
        <dbReference type="Pfam" id="PF22786"/>
    </source>
</evidence>
<keyword evidence="2" id="KW-0812">Transmembrane</keyword>
<evidence type="ECO:0000256" key="2">
    <source>
        <dbReference type="SAM" id="Phobius"/>
    </source>
</evidence>
<reference evidence="7" key="1">
    <citation type="journal article" date="2017" name="Genome Biol.">
        <title>Comparative genomics reveals high biological diversity and specific adaptations in the industrially and medically important fungal genus Aspergillus.</title>
        <authorList>
            <person name="de Vries R.P."/>
            <person name="Riley R."/>
            <person name="Wiebenga A."/>
            <person name="Aguilar-Osorio G."/>
            <person name="Amillis S."/>
            <person name="Uchima C.A."/>
            <person name="Anderluh G."/>
            <person name="Asadollahi M."/>
            <person name="Askin M."/>
            <person name="Barry K."/>
            <person name="Battaglia E."/>
            <person name="Bayram O."/>
            <person name="Benocci T."/>
            <person name="Braus-Stromeyer S.A."/>
            <person name="Caldana C."/>
            <person name="Canovas D."/>
            <person name="Cerqueira G.C."/>
            <person name="Chen F."/>
            <person name="Chen W."/>
            <person name="Choi C."/>
            <person name="Clum A."/>
            <person name="Dos Santos R.A."/>
            <person name="Damasio A.R."/>
            <person name="Diallinas G."/>
            <person name="Emri T."/>
            <person name="Fekete E."/>
            <person name="Flipphi M."/>
            <person name="Freyberg S."/>
            <person name="Gallo A."/>
            <person name="Gournas C."/>
            <person name="Habgood R."/>
            <person name="Hainaut M."/>
            <person name="Harispe M.L."/>
            <person name="Henrissat B."/>
            <person name="Hilden K.S."/>
            <person name="Hope R."/>
            <person name="Hossain A."/>
            <person name="Karabika E."/>
            <person name="Karaffa L."/>
            <person name="Karanyi Z."/>
            <person name="Krasevec N."/>
            <person name="Kuo A."/>
            <person name="Kusch H."/>
            <person name="LaButti K."/>
            <person name="Lagendijk E.L."/>
            <person name="Lapidus A."/>
            <person name="Levasseur A."/>
            <person name="Lindquist E."/>
            <person name="Lipzen A."/>
            <person name="Logrieco A.F."/>
            <person name="MacCabe A."/>
            <person name="Maekelae M.R."/>
            <person name="Malavazi I."/>
            <person name="Melin P."/>
            <person name="Meyer V."/>
            <person name="Mielnichuk N."/>
            <person name="Miskei M."/>
            <person name="Molnar A.P."/>
            <person name="Mule G."/>
            <person name="Ngan C.Y."/>
            <person name="Orejas M."/>
            <person name="Orosz E."/>
            <person name="Ouedraogo J.P."/>
            <person name="Overkamp K.M."/>
            <person name="Park H.-S."/>
            <person name="Perrone G."/>
            <person name="Piumi F."/>
            <person name="Punt P.J."/>
            <person name="Ram A.F."/>
            <person name="Ramon A."/>
            <person name="Rauscher S."/>
            <person name="Record E."/>
            <person name="Riano-Pachon D.M."/>
            <person name="Robert V."/>
            <person name="Roehrig J."/>
            <person name="Ruller R."/>
            <person name="Salamov A."/>
            <person name="Salih N.S."/>
            <person name="Samson R.A."/>
            <person name="Sandor E."/>
            <person name="Sanguinetti M."/>
            <person name="Schuetze T."/>
            <person name="Sepcic K."/>
            <person name="Shelest E."/>
            <person name="Sherlock G."/>
            <person name="Sophianopoulou V."/>
            <person name="Squina F.M."/>
            <person name="Sun H."/>
            <person name="Susca A."/>
            <person name="Todd R.B."/>
            <person name="Tsang A."/>
            <person name="Unkles S.E."/>
            <person name="van de Wiele N."/>
            <person name="van Rossen-Uffink D."/>
            <person name="Oliveira J.V."/>
            <person name="Vesth T.C."/>
            <person name="Visser J."/>
            <person name="Yu J.-H."/>
            <person name="Zhou M."/>
            <person name="Andersen M.R."/>
            <person name="Archer D.B."/>
            <person name="Baker S.E."/>
            <person name="Benoit I."/>
            <person name="Brakhage A.A."/>
            <person name="Braus G.H."/>
            <person name="Fischer R."/>
            <person name="Frisvad J.C."/>
            <person name="Goldman G.H."/>
            <person name="Houbraken J."/>
            <person name="Oakley B."/>
            <person name="Pocsi I."/>
            <person name="Scazzocchio C."/>
            <person name="Seiboth B."/>
            <person name="vanKuyk P.A."/>
            <person name="Wortman J."/>
            <person name="Dyer P.S."/>
            <person name="Grigoriev I.V."/>
        </authorList>
    </citation>
    <scope>NUCLEOTIDE SEQUENCE [LARGE SCALE GENOMIC DNA]</scope>
    <source>
        <strain evidence="7">CBS 593.65</strain>
    </source>
</reference>
<dbReference type="GO" id="GO:0000329">
    <property type="term" value="C:fungal-type vacuole membrane"/>
    <property type="evidence" value="ECO:0007669"/>
    <property type="project" value="InterPro"/>
</dbReference>
<feature type="domain" description="Tag1-like fifth Ig-like" evidence="5">
    <location>
        <begin position="732"/>
        <end position="843"/>
    </location>
</feature>
<feature type="domain" description="Tag1 C-terminal" evidence="3">
    <location>
        <begin position="471"/>
        <end position="583"/>
    </location>
</feature>
<evidence type="ECO:0008006" key="8">
    <source>
        <dbReference type="Google" id="ProtNLM"/>
    </source>
</evidence>
<keyword evidence="2" id="KW-1133">Transmembrane helix</keyword>